<dbReference type="SUPFAM" id="SSF56281">
    <property type="entry name" value="Metallo-hydrolase/oxidoreductase"/>
    <property type="match status" value="1"/>
</dbReference>
<comment type="caution">
    <text evidence="2">The sequence shown here is derived from an EMBL/GenBank/DDBJ whole genome shotgun (WGS) entry which is preliminary data.</text>
</comment>
<reference evidence="2 3" key="1">
    <citation type="submission" date="2019-12" db="EMBL/GenBank/DDBJ databases">
        <authorList>
            <person name="Yang R."/>
        </authorList>
    </citation>
    <scope>NUCLEOTIDE SEQUENCE [LARGE SCALE GENOMIC DNA]</scope>
    <source>
        <strain evidence="2 3">DONG20-135</strain>
    </source>
</reference>
<gene>
    <name evidence="2" type="ORF">GSF08_00530</name>
</gene>
<dbReference type="InterPro" id="IPR052533">
    <property type="entry name" value="WalJ/YycJ-like"/>
</dbReference>
<dbReference type="EMBL" id="WUUQ01000001">
    <property type="protein sequence ID" value="MXQ72426.1"/>
    <property type="molecule type" value="Genomic_DNA"/>
</dbReference>
<dbReference type="InterPro" id="IPR001279">
    <property type="entry name" value="Metallo-B-lactamas"/>
</dbReference>
<accession>A0A6N8U279</accession>
<keyword evidence="2" id="KW-0378">Hydrolase</keyword>
<dbReference type="InterPro" id="IPR036866">
    <property type="entry name" value="RibonucZ/Hydroxyglut_hydro"/>
</dbReference>
<evidence type="ECO:0000259" key="1">
    <source>
        <dbReference type="SMART" id="SM00849"/>
    </source>
</evidence>
<organism evidence="2 3">
    <name type="scientific">Copranaerobaculum intestinale</name>
    <dbReference type="NCBI Taxonomy" id="2692629"/>
    <lineage>
        <taxon>Bacteria</taxon>
        <taxon>Bacillati</taxon>
        <taxon>Bacillota</taxon>
        <taxon>Erysipelotrichia</taxon>
        <taxon>Erysipelotrichales</taxon>
        <taxon>Erysipelotrichaceae</taxon>
        <taxon>Copranaerobaculum</taxon>
    </lineage>
</organism>
<dbReference type="PANTHER" id="PTHR47619">
    <property type="entry name" value="METALLO-HYDROLASE YYCJ-RELATED"/>
    <property type="match status" value="1"/>
</dbReference>
<evidence type="ECO:0000313" key="2">
    <source>
        <dbReference type="EMBL" id="MXQ72426.1"/>
    </source>
</evidence>
<dbReference type="AlphaFoldDB" id="A0A6N8U279"/>
<dbReference type="Pfam" id="PF12706">
    <property type="entry name" value="Lactamase_B_2"/>
    <property type="match status" value="1"/>
</dbReference>
<proteinExistence type="predicted"/>
<name>A0A6N8U279_9FIRM</name>
<keyword evidence="3" id="KW-1185">Reference proteome</keyword>
<dbReference type="PANTHER" id="PTHR47619:SF1">
    <property type="entry name" value="EXODEOXYRIBONUCLEASE WALJ"/>
    <property type="match status" value="1"/>
</dbReference>
<feature type="domain" description="Metallo-beta-lactamase" evidence="1">
    <location>
        <begin position="11"/>
        <end position="170"/>
    </location>
</feature>
<evidence type="ECO:0000313" key="3">
    <source>
        <dbReference type="Proteomes" id="UP000434036"/>
    </source>
</evidence>
<dbReference type="SMART" id="SM00849">
    <property type="entry name" value="Lactamase_B"/>
    <property type="match status" value="1"/>
</dbReference>
<protein>
    <submittedName>
        <fullName evidence="2">MBL fold metallo-hydrolase</fullName>
    </submittedName>
</protein>
<dbReference type="Proteomes" id="UP000434036">
    <property type="component" value="Unassembled WGS sequence"/>
</dbReference>
<dbReference type="GO" id="GO:0016787">
    <property type="term" value="F:hydrolase activity"/>
    <property type="evidence" value="ECO:0007669"/>
    <property type="project" value="UniProtKB-KW"/>
</dbReference>
<sequence>MKFALLASGSKGNCCIVKAGNTQLVIDCGSTKRYLSGCFDQLHVDHMQSDGLLITHTHTDHVSQLKMFYDVPVYAPESVQGNRVTTIMPYQHFQVRDIDVTVLPMSHDCEHTVGYVLKCQDKKMVYITDTGYIKEEVKPYIQNADYYVFESNHDIEMLMQTRRPVYVKQRIINDYGHLCNEDSAYILSNCIGDRTREIVLAHISQEGNTRELALQTLKQTLVKKQVSLDRMKLYAADQFSIYIGGGKE</sequence>
<dbReference type="Gene3D" id="3.60.15.10">
    <property type="entry name" value="Ribonuclease Z/Hydroxyacylglutathione hydrolase-like"/>
    <property type="match status" value="1"/>
</dbReference>
<reference evidence="2 3" key="2">
    <citation type="submission" date="2020-01" db="EMBL/GenBank/DDBJ databases">
        <title>Clostridiaceae sp. nov. isolated from the gut of human by culturomics.</title>
        <authorList>
            <person name="Chang Y."/>
        </authorList>
    </citation>
    <scope>NUCLEOTIDE SEQUENCE [LARGE SCALE GENOMIC DNA]</scope>
    <source>
        <strain evidence="2 3">DONG20-135</strain>
    </source>
</reference>